<protein>
    <submittedName>
        <fullName evidence="2">Uncharacterized protein</fullName>
    </submittedName>
</protein>
<dbReference type="AlphaFoldDB" id="D1P836"/>
<reference evidence="2" key="1">
    <citation type="submission" date="2009-12" db="EMBL/GenBank/DDBJ databases">
        <authorList>
            <person name="Weinstock G."/>
            <person name="Sodergren E."/>
            <person name="Clifton S."/>
            <person name="Fulton L."/>
            <person name="Fulton B."/>
            <person name="Courtney L."/>
            <person name="Fronick C."/>
            <person name="Harrison M."/>
            <person name="Strong C."/>
            <person name="Farmer C."/>
            <person name="Delahaunty K."/>
            <person name="Markovic C."/>
            <person name="Hall O."/>
            <person name="Minx P."/>
            <person name="Tomlinson C."/>
            <person name="Mitreva M."/>
            <person name="Nelson J."/>
            <person name="Hou S."/>
            <person name="Wollam A."/>
            <person name="Pepin K.H."/>
            <person name="Johnson M."/>
            <person name="Bhonagiri V."/>
            <person name="Nash W.E."/>
            <person name="Warren W."/>
            <person name="Chinwalla A."/>
            <person name="Mardis E.R."/>
            <person name="Wilson R.K."/>
        </authorList>
    </citation>
    <scope>NUCLEOTIDE SEQUENCE [LARGE SCALE GENOMIC DNA]</scope>
    <source>
        <strain evidence="2">DSM 4541</strain>
    </source>
</reference>
<sequence length="82" mass="9504">MNVAKSMYGIILFLPCIFIYCFYVCFSGLADITKISYQYLITEIVVEQYMSEAQIGRLVKKYMVETSGMSLKIVFPEYDRGE</sequence>
<feature type="transmembrane region" description="Helical" evidence="1">
    <location>
        <begin position="6"/>
        <end position="26"/>
    </location>
</feature>
<keyword evidence="3" id="KW-1185">Reference proteome</keyword>
<accession>D1P836</accession>
<evidence type="ECO:0000313" key="2">
    <source>
        <dbReference type="EMBL" id="EFB70479.1"/>
    </source>
</evidence>
<dbReference type="EMBL" id="ABXV02000074">
    <property type="protein sequence ID" value="EFB70479.1"/>
    <property type="molecule type" value="Genomic_DNA"/>
</dbReference>
<keyword evidence="1" id="KW-0472">Membrane</keyword>
<proteinExistence type="predicted"/>
<name>D1P836_9GAMM</name>
<dbReference type="eggNOG" id="ENOG502ZVZC">
    <property type="taxonomic scope" value="Bacteria"/>
</dbReference>
<dbReference type="HOGENOM" id="CLU_2555585_0_0_6"/>
<keyword evidence="1" id="KW-0812">Transmembrane</keyword>
<comment type="caution">
    <text evidence="2">The sequence shown here is derived from an EMBL/GenBank/DDBJ whole genome shotgun (WGS) entry which is preliminary data.</text>
</comment>
<organism evidence="2 3">
    <name type="scientific">Providencia rustigianii DSM 4541</name>
    <dbReference type="NCBI Taxonomy" id="500637"/>
    <lineage>
        <taxon>Bacteria</taxon>
        <taxon>Pseudomonadati</taxon>
        <taxon>Pseudomonadota</taxon>
        <taxon>Gammaproteobacteria</taxon>
        <taxon>Enterobacterales</taxon>
        <taxon>Morganellaceae</taxon>
        <taxon>Providencia</taxon>
    </lineage>
</organism>
<keyword evidence="1" id="KW-1133">Transmembrane helix</keyword>
<evidence type="ECO:0000256" key="1">
    <source>
        <dbReference type="SAM" id="Phobius"/>
    </source>
</evidence>
<gene>
    <name evidence="2" type="ORF">PROVRUST_08417</name>
</gene>
<dbReference type="Proteomes" id="UP000005512">
    <property type="component" value="Unassembled WGS sequence"/>
</dbReference>
<evidence type="ECO:0000313" key="3">
    <source>
        <dbReference type="Proteomes" id="UP000005512"/>
    </source>
</evidence>
<dbReference type="RefSeq" id="WP_006816386.1">
    <property type="nucleotide sequence ID" value="NZ_GG703824.1"/>
</dbReference>
<dbReference type="STRING" id="500637.PROVRUST_08417"/>